<dbReference type="Proteomes" id="UP001390339">
    <property type="component" value="Unassembled WGS sequence"/>
</dbReference>
<comment type="caution">
    <text evidence="2">The sequence shown here is derived from an EMBL/GenBank/DDBJ whole genome shotgun (WGS) entry which is preliminary data.</text>
</comment>
<name>A0ABR2IVQ2_9PEZI</name>
<sequence length="530" mass="59909">MCDVEDLTRYGAQPLANSFPGRPCLEGAIHPVFQNWAMTDCDLFQELQQPLLLASRILGTESALEWISDFMIDDIFSEEYPGVQFSPARGFLDARNNATPYSIARHHKSSWASPEQRRVWLDKTSQEISQGTIDCITWQLDADMLSQKGWSGYTCRHRRNNPPIPLDELDGHEIIKAEDQKCRKQGLPQRRLTVLLMTEYPARMRELAENGHSGGVEYLLTAFMTAITILHELAHAIYWRDFRSLGKGMREPYYGADLEMELGESFIAHLFGGYVPVPIKGITDLQEGLAWKQFLSWDSHKARPKYRAHYSISTEYISELFQQNHWESARKTLLQDQTLLRSIGPASSNPQRQPCFLLPDFHLTCEGWKWKRRPGAPFRIPQYDEYMFPDLSLPTAPDDLIIEPQPRRQPTVTTERRNSTSNLVDERHLRPNGDLTTAAQVAAGRIAVPEGGIAVACADTKSRSYLEVPHISFSGLDQLGGCAGELMTKKAAGLGSINCELTVDELKKRLSHLIGISLCELETLFDGHGH</sequence>
<feature type="region of interest" description="Disordered" evidence="1">
    <location>
        <begin position="398"/>
        <end position="423"/>
    </location>
</feature>
<reference evidence="2 3" key="1">
    <citation type="journal article" date="2024" name="IMA Fungus">
        <title>Apiospora arundinis, a panoply of carbohydrate-active enzymes and secondary metabolites.</title>
        <authorList>
            <person name="Sorensen T."/>
            <person name="Petersen C."/>
            <person name="Muurmann A.T."/>
            <person name="Christiansen J.V."/>
            <person name="Brundto M.L."/>
            <person name="Overgaard C.K."/>
            <person name="Boysen A.T."/>
            <person name="Wollenberg R.D."/>
            <person name="Larsen T.O."/>
            <person name="Sorensen J.L."/>
            <person name="Nielsen K.L."/>
            <person name="Sondergaard T.E."/>
        </authorList>
    </citation>
    <scope>NUCLEOTIDE SEQUENCE [LARGE SCALE GENOMIC DNA]</scope>
    <source>
        <strain evidence="2 3">AAU 773</strain>
    </source>
</reference>
<protein>
    <recommendedName>
        <fullName evidence="4">SprT-like domain-containing protein</fullName>
    </recommendedName>
</protein>
<accession>A0ABR2IVQ2</accession>
<gene>
    <name evidence="2" type="ORF">PGQ11_007300</name>
</gene>
<evidence type="ECO:0008006" key="4">
    <source>
        <dbReference type="Google" id="ProtNLM"/>
    </source>
</evidence>
<dbReference type="EMBL" id="JAPCWZ010000004">
    <property type="protein sequence ID" value="KAK8868722.1"/>
    <property type="molecule type" value="Genomic_DNA"/>
</dbReference>
<evidence type="ECO:0000256" key="1">
    <source>
        <dbReference type="SAM" id="MobiDB-lite"/>
    </source>
</evidence>
<feature type="compositionally biased region" description="Basic and acidic residues" evidence="1">
    <location>
        <begin position="414"/>
        <end position="423"/>
    </location>
</feature>
<evidence type="ECO:0000313" key="2">
    <source>
        <dbReference type="EMBL" id="KAK8868722.1"/>
    </source>
</evidence>
<organism evidence="2 3">
    <name type="scientific">Apiospora arundinis</name>
    <dbReference type="NCBI Taxonomy" id="335852"/>
    <lineage>
        <taxon>Eukaryota</taxon>
        <taxon>Fungi</taxon>
        <taxon>Dikarya</taxon>
        <taxon>Ascomycota</taxon>
        <taxon>Pezizomycotina</taxon>
        <taxon>Sordariomycetes</taxon>
        <taxon>Xylariomycetidae</taxon>
        <taxon>Amphisphaeriales</taxon>
        <taxon>Apiosporaceae</taxon>
        <taxon>Apiospora</taxon>
    </lineage>
</organism>
<proteinExistence type="predicted"/>
<keyword evidence="3" id="KW-1185">Reference proteome</keyword>
<evidence type="ECO:0000313" key="3">
    <source>
        <dbReference type="Proteomes" id="UP001390339"/>
    </source>
</evidence>